<proteinExistence type="predicted"/>
<accession>A0A165GPI9</accession>
<evidence type="ECO:0000313" key="1">
    <source>
        <dbReference type="EMBL" id="KZT58313.1"/>
    </source>
</evidence>
<gene>
    <name evidence="1" type="ORF">CALCODRAFT_495033</name>
</gene>
<dbReference type="Proteomes" id="UP000076842">
    <property type="component" value="Unassembled WGS sequence"/>
</dbReference>
<organism evidence="1 2">
    <name type="scientific">Calocera cornea HHB12733</name>
    <dbReference type="NCBI Taxonomy" id="1353952"/>
    <lineage>
        <taxon>Eukaryota</taxon>
        <taxon>Fungi</taxon>
        <taxon>Dikarya</taxon>
        <taxon>Basidiomycota</taxon>
        <taxon>Agaricomycotina</taxon>
        <taxon>Dacrymycetes</taxon>
        <taxon>Dacrymycetales</taxon>
        <taxon>Dacrymycetaceae</taxon>
        <taxon>Calocera</taxon>
    </lineage>
</organism>
<dbReference type="InParanoid" id="A0A165GPI9"/>
<name>A0A165GPI9_9BASI</name>
<protein>
    <submittedName>
        <fullName evidence="1">Uncharacterized protein</fullName>
    </submittedName>
</protein>
<dbReference type="AlphaFoldDB" id="A0A165GPI9"/>
<keyword evidence="2" id="KW-1185">Reference proteome</keyword>
<sequence length="115" mass="13003">MGILADNSFPSDGFCHYSVYRKPLHSSPNDRPPLDPPPPFTSRFHHVFLAEWNGRWRGCDASWGGHSTVISEPGSKPYMDRCVAHYGAGSYNGTWVFPSDAFWCLGVYRKPLRRA</sequence>
<dbReference type="EMBL" id="KV423952">
    <property type="protein sequence ID" value="KZT58313.1"/>
    <property type="molecule type" value="Genomic_DNA"/>
</dbReference>
<reference evidence="1 2" key="1">
    <citation type="journal article" date="2016" name="Mol. Biol. Evol.">
        <title>Comparative Genomics of Early-Diverging Mushroom-Forming Fungi Provides Insights into the Origins of Lignocellulose Decay Capabilities.</title>
        <authorList>
            <person name="Nagy L.G."/>
            <person name="Riley R."/>
            <person name="Tritt A."/>
            <person name="Adam C."/>
            <person name="Daum C."/>
            <person name="Floudas D."/>
            <person name="Sun H."/>
            <person name="Yadav J.S."/>
            <person name="Pangilinan J."/>
            <person name="Larsson K.H."/>
            <person name="Matsuura K."/>
            <person name="Barry K."/>
            <person name="Labutti K."/>
            <person name="Kuo R."/>
            <person name="Ohm R.A."/>
            <person name="Bhattacharya S.S."/>
            <person name="Shirouzu T."/>
            <person name="Yoshinaga Y."/>
            <person name="Martin F.M."/>
            <person name="Grigoriev I.V."/>
            <person name="Hibbett D.S."/>
        </authorList>
    </citation>
    <scope>NUCLEOTIDE SEQUENCE [LARGE SCALE GENOMIC DNA]</scope>
    <source>
        <strain evidence="1 2">HHB12733</strain>
    </source>
</reference>
<evidence type="ECO:0000313" key="2">
    <source>
        <dbReference type="Proteomes" id="UP000076842"/>
    </source>
</evidence>